<evidence type="ECO:0000313" key="3">
    <source>
        <dbReference type="EMBL" id="PGH04500.1"/>
    </source>
</evidence>
<evidence type="ECO:0008006" key="5">
    <source>
        <dbReference type="Google" id="ProtNLM"/>
    </source>
</evidence>
<feature type="signal peptide" evidence="2">
    <location>
        <begin position="1"/>
        <end position="19"/>
    </location>
</feature>
<keyword evidence="4" id="KW-1185">Reference proteome</keyword>
<dbReference type="OrthoDB" id="4182447at2759"/>
<evidence type="ECO:0000256" key="2">
    <source>
        <dbReference type="SAM" id="SignalP"/>
    </source>
</evidence>
<comment type="caution">
    <text evidence="3">The sequence shown here is derived from an EMBL/GenBank/DDBJ whole genome shotgun (WGS) entry which is preliminary data.</text>
</comment>
<proteinExistence type="predicted"/>
<feature type="compositionally biased region" description="Basic and acidic residues" evidence="1">
    <location>
        <begin position="115"/>
        <end position="124"/>
    </location>
</feature>
<dbReference type="EMBL" id="PDNC01000038">
    <property type="protein sequence ID" value="PGH04500.1"/>
    <property type="molecule type" value="Genomic_DNA"/>
</dbReference>
<organism evidence="3 4">
    <name type="scientific">Blastomyces parvus</name>
    <dbReference type="NCBI Taxonomy" id="2060905"/>
    <lineage>
        <taxon>Eukaryota</taxon>
        <taxon>Fungi</taxon>
        <taxon>Dikarya</taxon>
        <taxon>Ascomycota</taxon>
        <taxon>Pezizomycotina</taxon>
        <taxon>Eurotiomycetes</taxon>
        <taxon>Eurotiomycetidae</taxon>
        <taxon>Onygenales</taxon>
        <taxon>Ajellomycetaceae</taxon>
        <taxon>Blastomyces</taxon>
    </lineage>
</organism>
<gene>
    <name evidence="3" type="ORF">GX51_03492</name>
</gene>
<dbReference type="Proteomes" id="UP000224080">
    <property type="component" value="Unassembled WGS sequence"/>
</dbReference>
<name>A0A2B7X6J9_9EURO</name>
<sequence length="215" mass="24380">MWLTYSFVIFGGITATVLSAPIINDGTLVARTEEESTPAAARVLVPACVAPEALPSLRGESPPPLEKRGNERRQDSFGYSDYDDHDKKSKRQYGYSSYDDNDKKSKRQYGYSSYDVDKKSKRQDNFGYSDYDDNHEISKRQYGYSSYDGTPEGEKRQISSGSDKPAIAKRQDSFGYSDYENSKPKRERRQYGYGGYVPLDKSQRENRQGQTSAEA</sequence>
<dbReference type="AlphaFoldDB" id="A0A2B7X6J9"/>
<feature type="chain" id="PRO_5012066812" description="Secreted protein" evidence="2">
    <location>
        <begin position="20"/>
        <end position="215"/>
    </location>
</feature>
<feature type="region of interest" description="Disordered" evidence="1">
    <location>
        <begin position="54"/>
        <end position="215"/>
    </location>
</feature>
<accession>A0A2B7X6J9</accession>
<evidence type="ECO:0000313" key="4">
    <source>
        <dbReference type="Proteomes" id="UP000224080"/>
    </source>
</evidence>
<evidence type="ECO:0000256" key="1">
    <source>
        <dbReference type="SAM" id="MobiDB-lite"/>
    </source>
</evidence>
<feature type="compositionally biased region" description="Basic and acidic residues" evidence="1">
    <location>
        <begin position="65"/>
        <end position="75"/>
    </location>
</feature>
<protein>
    <recommendedName>
        <fullName evidence="5">Secreted protein</fullName>
    </recommendedName>
</protein>
<reference evidence="3 4" key="1">
    <citation type="submission" date="2017-10" db="EMBL/GenBank/DDBJ databases">
        <title>Comparative genomics in systemic dimorphic fungi from Ajellomycetaceae.</title>
        <authorList>
            <person name="Munoz J.F."/>
            <person name="Mcewen J.G."/>
            <person name="Clay O.K."/>
            <person name="Cuomo C.A."/>
        </authorList>
    </citation>
    <scope>NUCLEOTIDE SEQUENCE [LARGE SCALE GENOMIC DNA]</scope>
    <source>
        <strain evidence="3 4">UAMH130</strain>
    </source>
</reference>
<keyword evidence="2" id="KW-0732">Signal</keyword>